<proteinExistence type="predicted"/>
<dbReference type="SMART" id="SM01318">
    <property type="entry name" value="SVWC"/>
    <property type="match status" value="1"/>
</dbReference>
<keyword evidence="2" id="KW-0964">Secreted</keyword>
<evidence type="ECO:0000259" key="4">
    <source>
        <dbReference type="SMART" id="SM01318"/>
    </source>
</evidence>
<dbReference type="InterPro" id="IPR029277">
    <property type="entry name" value="SVWC_dom"/>
</dbReference>
<name>A0A131YU43_RHIAP</name>
<accession>A0A131YU43</accession>
<dbReference type="GO" id="GO:0005576">
    <property type="term" value="C:extracellular region"/>
    <property type="evidence" value="ECO:0007669"/>
    <property type="project" value="UniProtKB-SubCell"/>
</dbReference>
<reference evidence="5" key="1">
    <citation type="journal article" date="2016" name="Ticks Tick Borne Dis.">
        <title>De novo assembly and annotation of the salivary gland transcriptome of Rhipicephalus appendiculatus male and female ticks during blood feeding.</title>
        <authorList>
            <person name="de Castro M.H."/>
            <person name="de Klerk D."/>
            <person name="Pienaar R."/>
            <person name="Latif A.A."/>
            <person name="Rees D.J."/>
            <person name="Mans B.J."/>
        </authorList>
    </citation>
    <scope>NUCLEOTIDE SEQUENCE</scope>
    <source>
        <tissue evidence="5">Salivary glands</tissue>
    </source>
</reference>
<feature type="domain" description="Single" evidence="4">
    <location>
        <begin position="89"/>
        <end position="153"/>
    </location>
</feature>
<dbReference type="EMBL" id="GEDV01006547">
    <property type="protein sequence ID" value="JAP82010.1"/>
    <property type="molecule type" value="Transcribed_RNA"/>
</dbReference>
<sequence length="153" mass="17254">MKLPMEAVLILLATSLPFIYQHGDCPDMYQEKRPCGSAGIVESTCPGVGRPWCRYYNYVSFRRRPCGCMPGACRHRNMSCVLCSKCDNCTYKGIELPEDNYTYFNASCERAICSFGVGIVLGCTNAKPEPYGSCIYTRESGRYPRCCNWVRTC</sequence>
<evidence type="ECO:0000256" key="3">
    <source>
        <dbReference type="SAM" id="SignalP"/>
    </source>
</evidence>
<evidence type="ECO:0000313" key="5">
    <source>
        <dbReference type="EMBL" id="JAP82010.1"/>
    </source>
</evidence>
<keyword evidence="3" id="KW-0732">Signal</keyword>
<feature type="chain" id="PRO_5007286041" description="Single domain-containing protein" evidence="3">
    <location>
        <begin position="22"/>
        <end position="153"/>
    </location>
</feature>
<protein>
    <recommendedName>
        <fullName evidence="4">Single domain-containing protein</fullName>
    </recommendedName>
</protein>
<comment type="subcellular location">
    <subcellularLocation>
        <location evidence="1">Secreted</location>
    </subcellularLocation>
</comment>
<evidence type="ECO:0000256" key="2">
    <source>
        <dbReference type="ARBA" id="ARBA00022525"/>
    </source>
</evidence>
<feature type="signal peptide" evidence="3">
    <location>
        <begin position="1"/>
        <end position="21"/>
    </location>
</feature>
<dbReference type="AlphaFoldDB" id="A0A131YU43"/>
<evidence type="ECO:0000256" key="1">
    <source>
        <dbReference type="ARBA" id="ARBA00004613"/>
    </source>
</evidence>
<organism evidence="5">
    <name type="scientific">Rhipicephalus appendiculatus</name>
    <name type="common">Brown ear tick</name>
    <dbReference type="NCBI Taxonomy" id="34631"/>
    <lineage>
        <taxon>Eukaryota</taxon>
        <taxon>Metazoa</taxon>
        <taxon>Ecdysozoa</taxon>
        <taxon>Arthropoda</taxon>
        <taxon>Chelicerata</taxon>
        <taxon>Arachnida</taxon>
        <taxon>Acari</taxon>
        <taxon>Parasitiformes</taxon>
        <taxon>Ixodida</taxon>
        <taxon>Ixodoidea</taxon>
        <taxon>Ixodidae</taxon>
        <taxon>Rhipicephalinae</taxon>
        <taxon>Rhipicephalus</taxon>
        <taxon>Rhipicephalus</taxon>
    </lineage>
</organism>